<proteinExistence type="predicted"/>
<organism evidence="3 4">
    <name type="scientific">Ataeniobius toweri</name>
    <dbReference type="NCBI Taxonomy" id="208326"/>
    <lineage>
        <taxon>Eukaryota</taxon>
        <taxon>Metazoa</taxon>
        <taxon>Chordata</taxon>
        <taxon>Craniata</taxon>
        <taxon>Vertebrata</taxon>
        <taxon>Euteleostomi</taxon>
        <taxon>Actinopterygii</taxon>
        <taxon>Neopterygii</taxon>
        <taxon>Teleostei</taxon>
        <taxon>Neoteleostei</taxon>
        <taxon>Acanthomorphata</taxon>
        <taxon>Ovalentaria</taxon>
        <taxon>Atherinomorphae</taxon>
        <taxon>Cyprinodontiformes</taxon>
        <taxon>Goodeidae</taxon>
        <taxon>Ataeniobius</taxon>
    </lineage>
</organism>
<evidence type="ECO:0000256" key="1">
    <source>
        <dbReference type="SAM" id="MobiDB-lite"/>
    </source>
</evidence>
<dbReference type="Proteomes" id="UP001345963">
    <property type="component" value="Unassembled WGS sequence"/>
</dbReference>
<dbReference type="EMBL" id="JAHUTI010080442">
    <property type="protein sequence ID" value="MED6258393.1"/>
    <property type="molecule type" value="Genomic_DNA"/>
</dbReference>
<comment type="caution">
    <text evidence="3">The sequence shown here is derived from an EMBL/GenBank/DDBJ whole genome shotgun (WGS) entry which is preliminary data.</text>
</comment>
<accession>A0ABU7C6A8</accession>
<protein>
    <submittedName>
        <fullName evidence="3">Uncharacterized protein</fullName>
    </submittedName>
</protein>
<keyword evidence="4" id="KW-1185">Reference proteome</keyword>
<name>A0ABU7C6A8_9TELE</name>
<evidence type="ECO:0000313" key="4">
    <source>
        <dbReference type="Proteomes" id="UP001345963"/>
    </source>
</evidence>
<evidence type="ECO:0000313" key="3">
    <source>
        <dbReference type="EMBL" id="MED6258393.1"/>
    </source>
</evidence>
<evidence type="ECO:0000256" key="2">
    <source>
        <dbReference type="SAM" id="Phobius"/>
    </source>
</evidence>
<reference evidence="3 4" key="1">
    <citation type="submission" date="2021-07" db="EMBL/GenBank/DDBJ databases">
        <authorList>
            <person name="Palmer J.M."/>
        </authorList>
    </citation>
    <scope>NUCLEOTIDE SEQUENCE [LARGE SCALE GENOMIC DNA]</scope>
    <source>
        <strain evidence="3 4">AT_MEX2019</strain>
        <tissue evidence="3">Muscle</tissue>
    </source>
</reference>
<sequence length="73" mass="8286">ENVRRIGAPRHSEESNTQQRATEGDTEEEEYTEDEKDRKETSSVPLVLTSPLSPAMISWVLLLLWVSGHSKFS</sequence>
<gene>
    <name evidence="3" type="ORF">ATANTOWER_006740</name>
</gene>
<feature type="compositionally biased region" description="Acidic residues" evidence="1">
    <location>
        <begin position="24"/>
        <end position="34"/>
    </location>
</feature>
<feature type="region of interest" description="Disordered" evidence="1">
    <location>
        <begin position="1"/>
        <end position="44"/>
    </location>
</feature>
<keyword evidence="2" id="KW-0472">Membrane</keyword>
<feature type="non-terminal residue" evidence="3">
    <location>
        <position position="1"/>
    </location>
</feature>
<keyword evidence="2" id="KW-0812">Transmembrane</keyword>
<feature type="compositionally biased region" description="Basic and acidic residues" evidence="1">
    <location>
        <begin position="1"/>
        <end position="14"/>
    </location>
</feature>
<keyword evidence="2" id="KW-1133">Transmembrane helix</keyword>
<feature type="transmembrane region" description="Helical" evidence="2">
    <location>
        <begin position="46"/>
        <end position="66"/>
    </location>
</feature>